<evidence type="ECO:0000256" key="5">
    <source>
        <dbReference type="ARBA" id="ARBA00022741"/>
    </source>
</evidence>
<keyword evidence="10" id="KW-1185">Reference proteome</keyword>
<gene>
    <name evidence="9" type="ORF">PPERSA_05162</name>
</gene>
<dbReference type="GO" id="GO:0000166">
    <property type="term" value="F:nucleotide binding"/>
    <property type="evidence" value="ECO:0007669"/>
    <property type="project" value="UniProtKB-KW"/>
</dbReference>
<dbReference type="Pfam" id="PF05822">
    <property type="entry name" value="UMPH-1"/>
    <property type="match status" value="1"/>
</dbReference>
<organism evidence="9 10">
    <name type="scientific">Pseudocohnilembus persalinus</name>
    <name type="common">Ciliate</name>
    <dbReference type="NCBI Taxonomy" id="266149"/>
    <lineage>
        <taxon>Eukaryota</taxon>
        <taxon>Sar</taxon>
        <taxon>Alveolata</taxon>
        <taxon>Ciliophora</taxon>
        <taxon>Intramacronucleata</taxon>
        <taxon>Oligohymenophorea</taxon>
        <taxon>Scuticociliatia</taxon>
        <taxon>Philasterida</taxon>
        <taxon>Pseudocohnilembidae</taxon>
        <taxon>Pseudocohnilembus</taxon>
    </lineage>
</organism>
<evidence type="ECO:0000256" key="7">
    <source>
        <dbReference type="ARBA" id="ARBA00022842"/>
    </source>
</evidence>
<dbReference type="Proteomes" id="UP000054937">
    <property type="component" value="Unassembled WGS sequence"/>
</dbReference>
<evidence type="ECO:0000256" key="3">
    <source>
        <dbReference type="ARBA" id="ARBA00012643"/>
    </source>
</evidence>
<dbReference type="Gene3D" id="3.40.50.1000">
    <property type="entry name" value="HAD superfamily/HAD-like"/>
    <property type="match status" value="1"/>
</dbReference>
<dbReference type="GO" id="GO:0000287">
    <property type="term" value="F:magnesium ion binding"/>
    <property type="evidence" value="ECO:0007669"/>
    <property type="project" value="InterPro"/>
</dbReference>
<evidence type="ECO:0000256" key="4">
    <source>
        <dbReference type="ARBA" id="ARBA00022723"/>
    </source>
</evidence>
<name>A0A0V0R971_PSEPJ</name>
<keyword evidence="8" id="KW-0546">Nucleotide metabolism</keyword>
<dbReference type="SUPFAM" id="SSF56784">
    <property type="entry name" value="HAD-like"/>
    <property type="match status" value="1"/>
</dbReference>
<dbReference type="InterPro" id="IPR006434">
    <property type="entry name" value="Pyrimidine_nucleotidase_eu"/>
</dbReference>
<keyword evidence="5" id="KW-0547">Nucleotide-binding</keyword>
<dbReference type="Gene3D" id="1.10.150.340">
    <property type="entry name" value="Pyrimidine 5'-nucleotidase (UMPH-1), N-terminal domain"/>
    <property type="match status" value="1"/>
</dbReference>
<keyword evidence="6" id="KW-0378">Hydrolase</keyword>
<dbReference type="InParanoid" id="A0A0V0R971"/>
<dbReference type="InterPro" id="IPR023214">
    <property type="entry name" value="HAD_sf"/>
</dbReference>
<dbReference type="InterPro" id="IPR036412">
    <property type="entry name" value="HAD-like_sf"/>
</dbReference>
<comment type="catalytic activity">
    <reaction evidence="1">
        <text>a ribonucleoside 5'-phosphate + H2O = a ribonucleoside + phosphate</text>
        <dbReference type="Rhea" id="RHEA:12484"/>
        <dbReference type="ChEBI" id="CHEBI:15377"/>
        <dbReference type="ChEBI" id="CHEBI:18254"/>
        <dbReference type="ChEBI" id="CHEBI:43474"/>
        <dbReference type="ChEBI" id="CHEBI:58043"/>
        <dbReference type="EC" id="3.1.3.5"/>
    </reaction>
</comment>
<dbReference type="EC" id="3.1.3.5" evidence="3"/>
<comment type="similarity">
    <text evidence="2">Belongs to the pyrimidine 5'-nucleotidase family.</text>
</comment>
<evidence type="ECO:0000313" key="10">
    <source>
        <dbReference type="Proteomes" id="UP000054937"/>
    </source>
</evidence>
<accession>A0A0V0R971</accession>
<dbReference type="GO" id="GO:0009117">
    <property type="term" value="P:nucleotide metabolic process"/>
    <property type="evidence" value="ECO:0007669"/>
    <property type="project" value="UniProtKB-KW"/>
</dbReference>
<comment type="caution">
    <text evidence="9">The sequence shown here is derived from an EMBL/GenBank/DDBJ whole genome shotgun (WGS) entry which is preliminary data.</text>
</comment>
<reference evidence="9 10" key="1">
    <citation type="journal article" date="2015" name="Sci. Rep.">
        <title>Genome of the facultative scuticociliatosis pathogen Pseudocohnilembus persalinus provides insight into its virulence through horizontal gene transfer.</title>
        <authorList>
            <person name="Xiong J."/>
            <person name="Wang G."/>
            <person name="Cheng J."/>
            <person name="Tian M."/>
            <person name="Pan X."/>
            <person name="Warren A."/>
            <person name="Jiang C."/>
            <person name="Yuan D."/>
            <person name="Miao W."/>
        </authorList>
    </citation>
    <scope>NUCLEOTIDE SEQUENCE [LARGE SCALE GENOMIC DNA]</scope>
    <source>
        <strain evidence="9">36N120E</strain>
    </source>
</reference>
<sequence>MTTFRDNVTGKRCPGSLGVLRNSGYLRPEFVEILHNIFTYYHSKEMDLGLTNEQKIKVMEEWHGEVKKAYQKELLDSDIIYKALNKTTIQYRHYVREFVNYTIDNQILMYIVSGGTRQFIEGMLTEILPDQIENLESFRLKSNQYVIKDNKLVDIDFVIRGSDKNKYIKDRDWDYEKQPVLLLGDLDHDHTMALDFNQDNVLSVIYLRDESIIDIDSFQKKWDIIITGDGDFSLPYVLLNEIMHKKNNKISENLTFKNIEDSFYRQDQQQAIELINFLRAQK</sequence>
<evidence type="ECO:0000256" key="8">
    <source>
        <dbReference type="ARBA" id="ARBA00023080"/>
    </source>
</evidence>
<dbReference type="PANTHER" id="PTHR13045">
    <property type="entry name" value="5'-NUCLEOTIDASE"/>
    <property type="match status" value="1"/>
</dbReference>
<dbReference type="EMBL" id="LDAU01000007">
    <property type="protein sequence ID" value="KRX11053.1"/>
    <property type="molecule type" value="Genomic_DNA"/>
</dbReference>
<evidence type="ECO:0000256" key="2">
    <source>
        <dbReference type="ARBA" id="ARBA00008389"/>
    </source>
</evidence>
<keyword evidence="7" id="KW-0460">Magnesium</keyword>
<dbReference type="AlphaFoldDB" id="A0A0V0R971"/>
<evidence type="ECO:0000313" key="9">
    <source>
        <dbReference type="EMBL" id="KRX11053.1"/>
    </source>
</evidence>
<keyword evidence="4" id="KW-0479">Metal-binding</keyword>
<proteinExistence type="inferred from homology"/>
<dbReference type="GO" id="GO:0008253">
    <property type="term" value="F:5'-nucleotidase activity"/>
    <property type="evidence" value="ECO:0007669"/>
    <property type="project" value="UniProtKB-EC"/>
</dbReference>
<evidence type="ECO:0000256" key="1">
    <source>
        <dbReference type="ARBA" id="ARBA00000815"/>
    </source>
</evidence>
<evidence type="ECO:0000256" key="6">
    <source>
        <dbReference type="ARBA" id="ARBA00022801"/>
    </source>
</evidence>
<protein>
    <recommendedName>
        <fullName evidence="3">5'-nucleotidase</fullName>
        <ecNumber evidence="3">3.1.3.5</ecNumber>
    </recommendedName>
</protein>
<dbReference type="GO" id="GO:0005737">
    <property type="term" value="C:cytoplasm"/>
    <property type="evidence" value="ECO:0007669"/>
    <property type="project" value="InterPro"/>
</dbReference>
<dbReference type="PANTHER" id="PTHR13045:SF0">
    <property type="entry name" value="7-METHYLGUANOSINE PHOSPHATE-SPECIFIC 5'-NUCLEOTIDASE"/>
    <property type="match status" value="1"/>
</dbReference>